<proteinExistence type="predicted"/>
<keyword evidence="2" id="KW-1185">Reference proteome</keyword>
<reference evidence="1 2" key="1">
    <citation type="submission" date="2023-03" db="EMBL/GenBank/DDBJ databases">
        <title>WGS of Methanotrichaceae archaeon Mx.</title>
        <authorList>
            <person name="Sorokin D.Y."/>
            <person name="Merkel A.Y."/>
        </authorList>
    </citation>
    <scope>NUCLEOTIDE SEQUENCE [LARGE SCALE GENOMIC DNA]</scope>
    <source>
        <strain evidence="1 2">Mx</strain>
    </source>
</reference>
<evidence type="ECO:0000313" key="2">
    <source>
        <dbReference type="Proteomes" id="UP001220010"/>
    </source>
</evidence>
<comment type="caution">
    <text evidence="1">The sequence shown here is derived from an EMBL/GenBank/DDBJ whole genome shotgun (WGS) entry which is preliminary data.</text>
</comment>
<organism evidence="1 2">
    <name type="scientific">Candidatus Methanocrinis natronophilus</name>
    <dbReference type="NCBI Taxonomy" id="3033396"/>
    <lineage>
        <taxon>Archaea</taxon>
        <taxon>Methanobacteriati</taxon>
        <taxon>Methanobacteriota</taxon>
        <taxon>Stenosarchaea group</taxon>
        <taxon>Methanomicrobia</taxon>
        <taxon>Methanotrichales</taxon>
        <taxon>Methanotrichaceae</taxon>
        <taxon>Methanocrinis</taxon>
    </lineage>
</organism>
<dbReference type="EMBL" id="JARFPK010000026">
    <property type="protein sequence ID" value="MDF0591060.1"/>
    <property type="molecule type" value="Genomic_DNA"/>
</dbReference>
<sequence>MNMTSSSRSRKVAILGAFALLLGSLSLIADEVFGESGITYEEGHPTAYGGVQGWNPAKSLETGFKIAYRYLQGRLNIG</sequence>
<accession>A0ABT5X8N2</accession>
<name>A0ABT5X8N2_9EURY</name>
<gene>
    <name evidence="1" type="ORF">P0O15_07750</name>
</gene>
<protein>
    <submittedName>
        <fullName evidence="1">Uncharacterized protein</fullName>
    </submittedName>
</protein>
<dbReference type="Proteomes" id="UP001220010">
    <property type="component" value="Unassembled WGS sequence"/>
</dbReference>
<evidence type="ECO:0000313" key="1">
    <source>
        <dbReference type="EMBL" id="MDF0591060.1"/>
    </source>
</evidence>